<evidence type="ECO:0000313" key="1">
    <source>
        <dbReference type="EMBL" id="RPD40569.1"/>
    </source>
</evidence>
<protein>
    <submittedName>
        <fullName evidence="1">Uncharacterized protein</fullName>
    </submittedName>
</protein>
<comment type="caution">
    <text evidence="1">The sequence shown here is derived from an EMBL/GenBank/DDBJ whole genome shotgun (WGS) entry which is preliminary data.</text>
</comment>
<accession>A0A3N4MLU9</accession>
<organism evidence="1 2">
    <name type="scientific">Chitinophaga barathri</name>
    <dbReference type="NCBI Taxonomy" id="1647451"/>
    <lineage>
        <taxon>Bacteria</taxon>
        <taxon>Pseudomonadati</taxon>
        <taxon>Bacteroidota</taxon>
        <taxon>Chitinophagia</taxon>
        <taxon>Chitinophagales</taxon>
        <taxon>Chitinophagaceae</taxon>
        <taxon>Chitinophaga</taxon>
    </lineage>
</organism>
<proteinExistence type="predicted"/>
<dbReference type="Proteomes" id="UP000279089">
    <property type="component" value="Unassembled WGS sequence"/>
</dbReference>
<gene>
    <name evidence="1" type="ORF">EG028_14815</name>
</gene>
<evidence type="ECO:0000313" key="2">
    <source>
        <dbReference type="Proteomes" id="UP000279089"/>
    </source>
</evidence>
<dbReference type="EMBL" id="RMBX01000007">
    <property type="protein sequence ID" value="RPD40569.1"/>
    <property type="molecule type" value="Genomic_DNA"/>
</dbReference>
<dbReference type="AlphaFoldDB" id="A0A3N4MLU9"/>
<sequence length="81" mass="9462">MLEIQEVEHYLLEKMPAGEQLFFEARMLATPSLRAAVEEQRQAQRLIRQAARDRQRARLSGIYDQLAQDPSFAQTIHAIFY</sequence>
<name>A0A3N4MLU9_9BACT</name>
<reference evidence="2" key="1">
    <citation type="submission" date="2018-11" db="EMBL/GenBank/DDBJ databases">
        <title>Chitinophaga lutea sp.nov., isolate from arsenic contaminated soil.</title>
        <authorList>
            <person name="Zong Y."/>
        </authorList>
    </citation>
    <scope>NUCLEOTIDE SEQUENCE [LARGE SCALE GENOMIC DNA]</scope>
    <source>
        <strain evidence="2">YLT18</strain>
    </source>
</reference>
<keyword evidence="2" id="KW-1185">Reference proteome</keyword>